<proteinExistence type="predicted"/>
<evidence type="ECO:0000256" key="1">
    <source>
        <dbReference type="SAM" id="MobiDB-lite"/>
    </source>
</evidence>
<dbReference type="KEGG" id="hch:HCH_00267"/>
<feature type="transmembrane region" description="Helical" evidence="2">
    <location>
        <begin position="57"/>
        <end position="85"/>
    </location>
</feature>
<evidence type="ECO:0000313" key="3">
    <source>
        <dbReference type="EMBL" id="ABC27180.1"/>
    </source>
</evidence>
<evidence type="ECO:0000256" key="2">
    <source>
        <dbReference type="SAM" id="Phobius"/>
    </source>
</evidence>
<keyword evidence="2" id="KW-0472">Membrane</keyword>
<sequence length="257" mass="27476">MSDPNPYQPPSSEVMDESNSPVTLGPPQSMPAGCGWSWITEGFAIFRAGPGPWIGMVIVYLLIMFVVGILPLISIVLVNILAPLLMAGFMIASRRGATTGRIEFADMFVAVQEKSTPLILLGLIILGFSAVIMIISGALFFSSVADSMDAAQFGGAPDAKFLLAVLIYLGLLIPLMMGAWFAPALIVFHDLGPWDAFTTSFKGCLVNIIPFLLYGIIAFILMIPAIIPLGLGMLVLGPTLIGSIYAAYKDIFLVTEQ</sequence>
<organism evidence="3 4">
    <name type="scientific">Hahella chejuensis (strain KCTC 2396)</name>
    <dbReference type="NCBI Taxonomy" id="349521"/>
    <lineage>
        <taxon>Bacteria</taxon>
        <taxon>Pseudomonadati</taxon>
        <taxon>Pseudomonadota</taxon>
        <taxon>Gammaproteobacteria</taxon>
        <taxon>Oceanospirillales</taxon>
        <taxon>Hahellaceae</taxon>
        <taxon>Hahella</taxon>
    </lineage>
</organism>
<keyword evidence="2" id="KW-0812">Transmembrane</keyword>
<protein>
    <recommendedName>
        <fullName evidence="5">Transmembrane protein</fullName>
    </recommendedName>
</protein>
<dbReference type="Proteomes" id="UP000000238">
    <property type="component" value="Chromosome"/>
</dbReference>
<reference evidence="3 4" key="1">
    <citation type="journal article" date="2005" name="Nucleic Acids Res.">
        <title>Genomic blueprint of Hahella chejuensis, a marine microbe producing an algicidal agent.</title>
        <authorList>
            <person name="Jeong H."/>
            <person name="Yim J.H."/>
            <person name="Lee C."/>
            <person name="Choi S.-H."/>
            <person name="Park Y.K."/>
            <person name="Yoon S.H."/>
            <person name="Hur C.-G."/>
            <person name="Kang H.-Y."/>
            <person name="Kim D."/>
            <person name="Lee H.H."/>
            <person name="Park K.H."/>
            <person name="Park S.-H."/>
            <person name="Park H.-S."/>
            <person name="Lee H.K."/>
            <person name="Oh T.K."/>
            <person name="Kim J.F."/>
        </authorList>
    </citation>
    <scope>NUCLEOTIDE SEQUENCE [LARGE SCALE GENOMIC DNA]</scope>
    <source>
        <strain evidence="3 4">KCTC 2396</strain>
    </source>
</reference>
<dbReference type="EMBL" id="CP000155">
    <property type="protein sequence ID" value="ABC27180.1"/>
    <property type="molecule type" value="Genomic_DNA"/>
</dbReference>
<dbReference type="OrthoDB" id="5298483at2"/>
<keyword evidence="4" id="KW-1185">Reference proteome</keyword>
<dbReference type="InterPro" id="IPR047798">
    <property type="entry name" value="BPSS1780-like"/>
</dbReference>
<feature type="transmembrane region" description="Helical" evidence="2">
    <location>
        <begin position="200"/>
        <end position="223"/>
    </location>
</feature>
<dbReference type="NCBIfam" id="NF041043">
    <property type="entry name" value="BPSS1780_fam"/>
    <property type="match status" value="1"/>
</dbReference>
<feature type="region of interest" description="Disordered" evidence="1">
    <location>
        <begin position="1"/>
        <end position="23"/>
    </location>
</feature>
<evidence type="ECO:0008006" key="5">
    <source>
        <dbReference type="Google" id="ProtNLM"/>
    </source>
</evidence>
<gene>
    <name evidence="3" type="ordered locus">HCH_00267</name>
</gene>
<dbReference type="HOGENOM" id="CLU_072075_2_1_6"/>
<feature type="transmembrane region" description="Helical" evidence="2">
    <location>
        <begin position="118"/>
        <end position="141"/>
    </location>
</feature>
<dbReference type="STRING" id="349521.HCH_00267"/>
<dbReference type="eggNOG" id="COG5473">
    <property type="taxonomic scope" value="Bacteria"/>
</dbReference>
<feature type="transmembrane region" description="Helical" evidence="2">
    <location>
        <begin position="229"/>
        <end position="248"/>
    </location>
</feature>
<name>Q2SQ94_HAHCH</name>
<dbReference type="RefSeq" id="WP_011394257.1">
    <property type="nucleotide sequence ID" value="NC_007645.1"/>
</dbReference>
<feature type="transmembrane region" description="Helical" evidence="2">
    <location>
        <begin position="161"/>
        <end position="188"/>
    </location>
</feature>
<accession>Q2SQ94</accession>
<dbReference type="AlphaFoldDB" id="Q2SQ94"/>
<keyword evidence="2" id="KW-1133">Transmembrane helix</keyword>
<evidence type="ECO:0000313" key="4">
    <source>
        <dbReference type="Proteomes" id="UP000000238"/>
    </source>
</evidence>